<protein>
    <submittedName>
        <fullName evidence="8">General substrate transporter</fullName>
    </submittedName>
</protein>
<evidence type="ECO:0000256" key="5">
    <source>
        <dbReference type="ARBA" id="ARBA00023136"/>
    </source>
</evidence>
<dbReference type="InterPro" id="IPR005828">
    <property type="entry name" value="MFS_sugar_transport-like"/>
</dbReference>
<dbReference type="PROSITE" id="PS50850">
    <property type="entry name" value="MFS"/>
    <property type="match status" value="1"/>
</dbReference>
<feature type="transmembrane region" description="Helical" evidence="6">
    <location>
        <begin position="241"/>
        <end position="263"/>
    </location>
</feature>
<feature type="transmembrane region" description="Helical" evidence="6">
    <location>
        <begin position="69"/>
        <end position="87"/>
    </location>
</feature>
<dbReference type="Gene3D" id="1.20.1250.20">
    <property type="entry name" value="MFS general substrate transporter like domains"/>
    <property type="match status" value="1"/>
</dbReference>
<evidence type="ECO:0000256" key="4">
    <source>
        <dbReference type="ARBA" id="ARBA00022989"/>
    </source>
</evidence>
<gene>
    <name evidence="8" type="ORF">B0T17DRAFT_543742</name>
</gene>
<feature type="transmembrane region" description="Helical" evidence="6">
    <location>
        <begin position="152"/>
        <end position="170"/>
    </location>
</feature>
<dbReference type="InterPro" id="IPR036259">
    <property type="entry name" value="MFS_trans_sf"/>
</dbReference>
<evidence type="ECO:0000256" key="3">
    <source>
        <dbReference type="ARBA" id="ARBA00022692"/>
    </source>
</evidence>
<dbReference type="InterPro" id="IPR005829">
    <property type="entry name" value="Sugar_transporter_CS"/>
</dbReference>
<feature type="transmembrane region" description="Helical" evidence="6">
    <location>
        <begin position="125"/>
        <end position="145"/>
    </location>
</feature>
<feature type="transmembrane region" description="Helical" evidence="6">
    <location>
        <begin position="329"/>
        <end position="353"/>
    </location>
</feature>
<dbReference type="GO" id="GO:0016020">
    <property type="term" value="C:membrane"/>
    <property type="evidence" value="ECO:0007669"/>
    <property type="project" value="UniProtKB-SubCell"/>
</dbReference>
<feature type="transmembrane region" description="Helical" evidence="6">
    <location>
        <begin position="365"/>
        <end position="386"/>
    </location>
</feature>
<reference evidence="8" key="1">
    <citation type="submission" date="2023-06" db="EMBL/GenBank/DDBJ databases">
        <title>Genome-scale phylogeny and comparative genomics of the fungal order Sordariales.</title>
        <authorList>
            <consortium name="Lawrence Berkeley National Laboratory"/>
            <person name="Hensen N."/>
            <person name="Bonometti L."/>
            <person name="Westerberg I."/>
            <person name="Brannstrom I.O."/>
            <person name="Guillou S."/>
            <person name="Cros-Aarteil S."/>
            <person name="Calhoun S."/>
            <person name="Haridas S."/>
            <person name="Kuo A."/>
            <person name="Mondo S."/>
            <person name="Pangilinan J."/>
            <person name="Riley R."/>
            <person name="LaButti K."/>
            <person name="Andreopoulos B."/>
            <person name="Lipzen A."/>
            <person name="Chen C."/>
            <person name="Yanf M."/>
            <person name="Daum C."/>
            <person name="Ng V."/>
            <person name="Clum A."/>
            <person name="Steindorff A."/>
            <person name="Ohm R."/>
            <person name="Martin F."/>
            <person name="Silar P."/>
            <person name="Natvig D."/>
            <person name="Lalanne C."/>
            <person name="Gautier V."/>
            <person name="Ament-velasquez S.L."/>
            <person name="Kruys A."/>
            <person name="Hutchinson M.I."/>
            <person name="Powell A.J."/>
            <person name="Barry K."/>
            <person name="Miller A.N."/>
            <person name="Grigoriev I.V."/>
            <person name="Debuchy R."/>
            <person name="Gladieux P."/>
            <person name="Thoren M.H."/>
            <person name="Johannesson H."/>
        </authorList>
    </citation>
    <scope>NUCLEOTIDE SEQUENCE</scope>
    <source>
        <strain evidence="8">SMH3391-2</strain>
    </source>
</reference>
<dbReference type="AlphaFoldDB" id="A0AA39T2A1"/>
<evidence type="ECO:0000313" key="8">
    <source>
        <dbReference type="EMBL" id="KAK0612466.1"/>
    </source>
</evidence>
<dbReference type="EMBL" id="JAULSR010000009">
    <property type="protein sequence ID" value="KAK0612466.1"/>
    <property type="molecule type" value="Genomic_DNA"/>
</dbReference>
<feature type="transmembrane region" description="Helical" evidence="6">
    <location>
        <begin position="176"/>
        <end position="198"/>
    </location>
</feature>
<proteinExistence type="inferred from homology"/>
<accession>A0AA39T2A1</accession>
<keyword evidence="5 6" id="KW-0472">Membrane</keyword>
<feature type="transmembrane region" description="Helical" evidence="6">
    <location>
        <begin position="425"/>
        <end position="447"/>
    </location>
</feature>
<keyword evidence="3 6" id="KW-0812">Transmembrane</keyword>
<organism evidence="8 9">
    <name type="scientific">Bombardia bombarda</name>
    <dbReference type="NCBI Taxonomy" id="252184"/>
    <lineage>
        <taxon>Eukaryota</taxon>
        <taxon>Fungi</taxon>
        <taxon>Dikarya</taxon>
        <taxon>Ascomycota</taxon>
        <taxon>Pezizomycotina</taxon>
        <taxon>Sordariomycetes</taxon>
        <taxon>Sordariomycetidae</taxon>
        <taxon>Sordariales</taxon>
        <taxon>Lasiosphaeriaceae</taxon>
        <taxon>Bombardia</taxon>
    </lineage>
</organism>
<dbReference type="PROSITE" id="PS00217">
    <property type="entry name" value="SUGAR_TRANSPORT_2"/>
    <property type="match status" value="1"/>
</dbReference>
<keyword evidence="9" id="KW-1185">Reference proteome</keyword>
<name>A0AA39T2A1_9PEZI</name>
<comment type="subcellular location">
    <subcellularLocation>
        <location evidence="1">Membrane</location>
        <topology evidence="1">Multi-pass membrane protein</topology>
    </subcellularLocation>
</comment>
<comment type="similarity">
    <text evidence="2">Belongs to the major facilitator superfamily. Sugar transporter (TC 2.A.1.1) family.</text>
</comment>
<evidence type="ECO:0000259" key="7">
    <source>
        <dbReference type="PROSITE" id="PS50850"/>
    </source>
</evidence>
<keyword evidence="4 6" id="KW-1133">Transmembrane helix</keyword>
<dbReference type="Pfam" id="PF00083">
    <property type="entry name" value="Sugar_tr"/>
    <property type="match status" value="1"/>
</dbReference>
<feature type="transmembrane region" description="Helical" evidence="6">
    <location>
        <begin position="393"/>
        <end position="413"/>
    </location>
</feature>
<sequence>MQSAREGTICSWVFLFWNAEKEDLSRLDEVTFFTSLFLLFSRLVVDQNAPTNIKRKMATVSGERWQDHWKCFVACGIIVLSPFQYGVDFGLIGGLQAMPGFLRIYGYRAPELPSGWNLGTTRQQLISSLMTLGAFISSGTAGIVATKVSRRYCLWAACLLCVVSNIIMMATEDIGALYAGRFLIGLANGYFMTFSQLYIQESSPAKYRGWFLTIFQFFTSFGTLIGTIIDWATAARPDKSSYLIPLGIIYVVPIFMTIAMAFIPESPRWLIHRGRYDDGVASLRWLRPRGAPVVDEANEIRAAIDREIELGSSISVMDMFTNPIDRRRTALSVCSVTLQAASGSMFIIAYKAYFLTMAKVADPFAMSNVLSTMSILAILFNSLIVVRWGLRRNILMTGLGVCGVLQLIIAVCYDKKPGEPSTGTVLVSLTCLYMMSYNGMISSYAWLAGGEIPSQRLRSYTFGMAAAVGFFFAWITTFTAPYFINPSSLNWGPKYGYIWFPSCVVALLWVFFFLPETKGRTLEEIDEMVCRLSARGSNWYWYWYWWKYLEIG</sequence>
<dbReference type="InterPro" id="IPR020846">
    <property type="entry name" value="MFS_dom"/>
</dbReference>
<dbReference type="Proteomes" id="UP001174934">
    <property type="component" value="Unassembled WGS sequence"/>
</dbReference>
<comment type="caution">
    <text evidence="8">The sequence shown here is derived from an EMBL/GenBank/DDBJ whole genome shotgun (WGS) entry which is preliminary data.</text>
</comment>
<dbReference type="PANTHER" id="PTHR48022">
    <property type="entry name" value="PLASTIDIC GLUCOSE TRANSPORTER 4"/>
    <property type="match status" value="1"/>
</dbReference>
<dbReference type="FunFam" id="1.20.1250.20:FF:000078">
    <property type="entry name" value="MFS maltose transporter, putative"/>
    <property type="match status" value="1"/>
</dbReference>
<feature type="domain" description="Major facilitator superfamily (MFS) profile" evidence="7">
    <location>
        <begin position="74"/>
        <end position="518"/>
    </location>
</feature>
<feature type="transmembrane region" description="Helical" evidence="6">
    <location>
        <begin position="210"/>
        <end position="229"/>
    </location>
</feature>
<evidence type="ECO:0000256" key="6">
    <source>
        <dbReference type="SAM" id="Phobius"/>
    </source>
</evidence>
<feature type="transmembrane region" description="Helical" evidence="6">
    <location>
        <begin position="496"/>
        <end position="514"/>
    </location>
</feature>
<evidence type="ECO:0000313" key="9">
    <source>
        <dbReference type="Proteomes" id="UP001174934"/>
    </source>
</evidence>
<evidence type="ECO:0000256" key="1">
    <source>
        <dbReference type="ARBA" id="ARBA00004141"/>
    </source>
</evidence>
<evidence type="ECO:0000256" key="2">
    <source>
        <dbReference type="ARBA" id="ARBA00010992"/>
    </source>
</evidence>
<dbReference type="PANTHER" id="PTHR48022:SF10">
    <property type="entry name" value="MAJOR FACILITATOR SUPERFAMILY (MFS) PROFILE DOMAIN-CONTAINING PROTEIN"/>
    <property type="match status" value="1"/>
</dbReference>
<dbReference type="GO" id="GO:0005351">
    <property type="term" value="F:carbohydrate:proton symporter activity"/>
    <property type="evidence" value="ECO:0007669"/>
    <property type="project" value="TreeGrafter"/>
</dbReference>
<dbReference type="InterPro" id="IPR050360">
    <property type="entry name" value="MFS_Sugar_Transporters"/>
</dbReference>
<dbReference type="SUPFAM" id="SSF103473">
    <property type="entry name" value="MFS general substrate transporter"/>
    <property type="match status" value="1"/>
</dbReference>
<feature type="transmembrane region" description="Helical" evidence="6">
    <location>
        <begin position="459"/>
        <end position="484"/>
    </location>
</feature>